<name>B3RWM6_TRIAD</name>
<keyword evidence="3" id="KW-0812">Transmembrane</keyword>
<dbReference type="PROSITE" id="PS50068">
    <property type="entry name" value="LDLRA_2"/>
    <property type="match status" value="3"/>
</dbReference>
<dbReference type="PROSITE" id="PS01209">
    <property type="entry name" value="LDLRA_1"/>
    <property type="match status" value="1"/>
</dbReference>
<dbReference type="GO" id="GO:0012505">
    <property type="term" value="C:endomembrane system"/>
    <property type="evidence" value="ECO:0007669"/>
    <property type="project" value="UniProtKB-SubCell"/>
</dbReference>
<organism evidence="10 11">
    <name type="scientific">Trichoplax adhaerens</name>
    <name type="common">Trichoplax reptans</name>
    <dbReference type="NCBI Taxonomy" id="10228"/>
    <lineage>
        <taxon>Eukaryota</taxon>
        <taxon>Metazoa</taxon>
        <taxon>Placozoa</taxon>
        <taxon>Uniplacotomia</taxon>
        <taxon>Trichoplacea</taxon>
        <taxon>Trichoplacidae</taxon>
        <taxon>Trichoplax</taxon>
    </lineage>
</organism>
<proteinExistence type="predicted"/>
<evidence type="ECO:0000256" key="9">
    <source>
        <dbReference type="PROSITE-ProRule" id="PRU00124"/>
    </source>
</evidence>
<dbReference type="RefSeq" id="XP_002112612.1">
    <property type="nucleotide sequence ID" value="XM_002112576.1"/>
</dbReference>
<dbReference type="FunFam" id="4.10.400.10:FF:000065">
    <property type="entry name" value="Transmembrane protease serine 7"/>
    <property type="match status" value="1"/>
</dbReference>
<evidence type="ECO:0000313" key="11">
    <source>
        <dbReference type="Proteomes" id="UP000009022"/>
    </source>
</evidence>
<evidence type="ECO:0000256" key="8">
    <source>
        <dbReference type="ARBA" id="ARBA00023180"/>
    </source>
</evidence>
<dbReference type="STRING" id="10228.B3RWM6"/>
<dbReference type="GO" id="GO:0016192">
    <property type="term" value="P:vesicle-mediated transport"/>
    <property type="evidence" value="ECO:0007669"/>
    <property type="project" value="UniProtKB-ARBA"/>
</dbReference>
<dbReference type="eggNOG" id="KOG1215">
    <property type="taxonomic scope" value="Eukaryota"/>
</dbReference>
<dbReference type="GeneID" id="6754262"/>
<evidence type="ECO:0000256" key="4">
    <source>
        <dbReference type="ARBA" id="ARBA00022737"/>
    </source>
</evidence>
<feature type="non-terminal residue" evidence="10">
    <location>
        <position position="1"/>
    </location>
</feature>
<dbReference type="PRINTS" id="PR00261">
    <property type="entry name" value="LDLRECEPTOR"/>
</dbReference>
<dbReference type="InterPro" id="IPR050685">
    <property type="entry name" value="LDLR"/>
</dbReference>
<dbReference type="InterPro" id="IPR023415">
    <property type="entry name" value="LDLR_class-A_CS"/>
</dbReference>
<dbReference type="SUPFAM" id="SSF57424">
    <property type="entry name" value="LDL receptor-like module"/>
    <property type="match status" value="3"/>
</dbReference>
<keyword evidence="5" id="KW-1133">Transmembrane helix</keyword>
<dbReference type="GO" id="GO:0016020">
    <property type="term" value="C:membrane"/>
    <property type="evidence" value="ECO:0007669"/>
    <property type="project" value="UniProtKB-SubCell"/>
</dbReference>
<evidence type="ECO:0000313" key="10">
    <source>
        <dbReference type="EMBL" id="EDV24722.1"/>
    </source>
</evidence>
<dbReference type="HOGENOM" id="CLU_085098_1_4_1"/>
<dbReference type="InterPro" id="IPR002172">
    <property type="entry name" value="LDrepeatLR_classA_rpt"/>
</dbReference>
<feature type="disulfide bond" evidence="9">
    <location>
        <begin position="8"/>
        <end position="26"/>
    </location>
</feature>
<keyword evidence="11" id="KW-1185">Reference proteome</keyword>
<evidence type="ECO:0000256" key="6">
    <source>
        <dbReference type="ARBA" id="ARBA00023136"/>
    </source>
</evidence>
<dbReference type="Pfam" id="PF00057">
    <property type="entry name" value="Ldl_recept_a"/>
    <property type="match status" value="3"/>
</dbReference>
<dbReference type="KEGG" id="tad:TRIADDRAFT_25445"/>
<dbReference type="CTD" id="6754262"/>
<dbReference type="Proteomes" id="UP000009022">
    <property type="component" value="Unassembled WGS sequence"/>
</dbReference>
<protein>
    <submittedName>
        <fullName evidence="10">Uncharacterized protein</fullName>
    </submittedName>
</protein>
<dbReference type="Gene3D" id="4.10.400.10">
    <property type="entry name" value="Low-density Lipoprotein Receptor"/>
    <property type="match status" value="3"/>
</dbReference>
<evidence type="ECO:0000256" key="7">
    <source>
        <dbReference type="ARBA" id="ARBA00023157"/>
    </source>
</evidence>
<reference evidence="10 11" key="1">
    <citation type="journal article" date="2008" name="Nature">
        <title>The Trichoplax genome and the nature of placozoans.</title>
        <authorList>
            <person name="Srivastava M."/>
            <person name="Begovic E."/>
            <person name="Chapman J."/>
            <person name="Putnam N.H."/>
            <person name="Hellsten U."/>
            <person name="Kawashima T."/>
            <person name="Kuo A."/>
            <person name="Mitros T."/>
            <person name="Salamov A."/>
            <person name="Carpenter M.L."/>
            <person name="Signorovitch A.Y."/>
            <person name="Moreno M.A."/>
            <person name="Kamm K."/>
            <person name="Grimwood J."/>
            <person name="Schmutz J."/>
            <person name="Shapiro H."/>
            <person name="Grigoriev I.V."/>
            <person name="Buss L.W."/>
            <person name="Schierwater B."/>
            <person name="Dellaporta S.L."/>
            <person name="Rokhsar D.S."/>
        </authorList>
    </citation>
    <scope>NUCLEOTIDE SEQUENCE [LARGE SCALE GENOMIC DNA]</scope>
    <source>
        <strain evidence="10 11">Grell-BS-1999</strain>
    </source>
</reference>
<evidence type="ECO:0000256" key="3">
    <source>
        <dbReference type="ARBA" id="ARBA00022692"/>
    </source>
</evidence>
<dbReference type="OrthoDB" id="2019384at2759"/>
<keyword evidence="7 9" id="KW-1015">Disulfide bond</keyword>
<dbReference type="SMART" id="SM00192">
    <property type="entry name" value="LDLa"/>
    <property type="match status" value="3"/>
</dbReference>
<keyword evidence="6" id="KW-0472">Membrane</keyword>
<accession>B3RWM6</accession>
<dbReference type="EMBL" id="DS985245">
    <property type="protein sequence ID" value="EDV24722.1"/>
    <property type="molecule type" value="Genomic_DNA"/>
</dbReference>
<comment type="caution">
    <text evidence="9">Lacks conserved residue(s) required for the propagation of feature annotation.</text>
</comment>
<keyword evidence="4" id="KW-0677">Repeat</keyword>
<comment type="subcellular location">
    <subcellularLocation>
        <location evidence="2">Endomembrane system</location>
    </subcellularLocation>
    <subcellularLocation>
        <location evidence="1">Membrane</location>
        <topology evidence="1">Single-pass membrane protein</topology>
    </subcellularLocation>
</comment>
<dbReference type="PhylomeDB" id="B3RWM6"/>
<dbReference type="InterPro" id="IPR036055">
    <property type="entry name" value="LDL_receptor-like_sf"/>
</dbReference>
<feature type="disulfide bond" evidence="9">
    <location>
        <begin position="91"/>
        <end position="109"/>
    </location>
</feature>
<feature type="disulfide bond" evidence="9">
    <location>
        <begin position="103"/>
        <end position="118"/>
    </location>
</feature>
<dbReference type="PANTHER" id="PTHR24270">
    <property type="entry name" value="LOW-DENSITY LIPOPROTEIN RECEPTOR-RELATED"/>
    <property type="match status" value="1"/>
</dbReference>
<evidence type="ECO:0000256" key="5">
    <source>
        <dbReference type="ARBA" id="ARBA00022989"/>
    </source>
</evidence>
<dbReference type="InParanoid" id="B3RWM6"/>
<dbReference type="OMA" id="HEFECEN"/>
<dbReference type="CDD" id="cd00112">
    <property type="entry name" value="LDLa"/>
    <property type="match status" value="3"/>
</dbReference>
<keyword evidence="8" id="KW-0325">Glycoprotein</keyword>
<evidence type="ECO:0000256" key="2">
    <source>
        <dbReference type="ARBA" id="ARBA00004308"/>
    </source>
</evidence>
<feature type="disulfide bond" evidence="9">
    <location>
        <begin position="64"/>
        <end position="79"/>
    </location>
</feature>
<sequence>CPEDYFQCNNLKRVPFYVRCDHKPDCLDGSDEEIAIDVLNKATCNANEYQCSLSGKCIPRDAMCNNIYDCDDWTDELYCQYRPCSDNQFTCQNGACIPLNKRCNGYENCLDGSDELLCG</sequence>
<feature type="disulfide bond" evidence="9">
    <location>
        <begin position="84"/>
        <end position="96"/>
    </location>
</feature>
<evidence type="ECO:0000256" key="1">
    <source>
        <dbReference type="ARBA" id="ARBA00004167"/>
    </source>
</evidence>
<gene>
    <name evidence="10" type="ORF">TRIADDRAFT_25445</name>
</gene>
<dbReference type="AlphaFoldDB" id="B3RWM6"/>